<dbReference type="Pfam" id="PF04954">
    <property type="entry name" value="SIP"/>
    <property type="match status" value="1"/>
</dbReference>
<dbReference type="InterPro" id="IPR017927">
    <property type="entry name" value="FAD-bd_FR_type"/>
</dbReference>
<dbReference type="Proteomes" id="UP000191905">
    <property type="component" value="Unassembled WGS sequence"/>
</dbReference>
<dbReference type="PANTHER" id="PTHR30157">
    <property type="entry name" value="FERRIC REDUCTASE, NADPH-DEPENDENT"/>
    <property type="match status" value="1"/>
</dbReference>
<dbReference type="STRING" id="1873176.BFN67_05725"/>
<dbReference type="SUPFAM" id="SSF63380">
    <property type="entry name" value="Riboflavin synthase domain-like"/>
    <property type="match status" value="1"/>
</dbReference>
<dbReference type="GO" id="GO:0016491">
    <property type="term" value="F:oxidoreductase activity"/>
    <property type="evidence" value="ECO:0007669"/>
    <property type="project" value="InterPro"/>
</dbReference>
<comment type="similarity">
    <text evidence="1">Belongs to the SIP oxidoreductase family.</text>
</comment>
<name>A0A1V8RMB9_9HYPH</name>
<dbReference type="RefSeq" id="WP_080920953.1">
    <property type="nucleotide sequence ID" value="NZ_MDET01000034.1"/>
</dbReference>
<keyword evidence="4" id="KW-1185">Reference proteome</keyword>
<dbReference type="OrthoDB" id="9814826at2"/>
<dbReference type="EMBL" id="MDET01000034">
    <property type="protein sequence ID" value="OQM74337.1"/>
    <property type="molecule type" value="Genomic_DNA"/>
</dbReference>
<evidence type="ECO:0000259" key="2">
    <source>
        <dbReference type="PROSITE" id="PS51384"/>
    </source>
</evidence>
<evidence type="ECO:0000256" key="1">
    <source>
        <dbReference type="ARBA" id="ARBA00035644"/>
    </source>
</evidence>
<comment type="caution">
    <text evidence="3">The sequence shown here is derived from an EMBL/GenBank/DDBJ whole genome shotgun (WGS) entry which is preliminary data.</text>
</comment>
<dbReference type="InterPro" id="IPR039261">
    <property type="entry name" value="FNR_nucleotide-bd"/>
</dbReference>
<protein>
    <submittedName>
        <fullName evidence="3">Phage tail protein</fullName>
    </submittedName>
</protein>
<dbReference type="Gene3D" id="3.40.50.80">
    <property type="entry name" value="Nucleotide-binding domain of ferredoxin-NADP reductase (FNR) module"/>
    <property type="match status" value="1"/>
</dbReference>
<evidence type="ECO:0000313" key="3">
    <source>
        <dbReference type="EMBL" id="OQM74337.1"/>
    </source>
</evidence>
<dbReference type="InterPro" id="IPR013113">
    <property type="entry name" value="SIP_FAD-bd"/>
</dbReference>
<dbReference type="PROSITE" id="PS51384">
    <property type="entry name" value="FAD_FR"/>
    <property type="match status" value="1"/>
</dbReference>
<gene>
    <name evidence="3" type="ORF">BFN67_05725</name>
</gene>
<reference evidence="3" key="1">
    <citation type="journal article" date="2016" name="Int. J. Syst. Evol. Microbiol.">
        <title>Pseudaminobacter manganicus sp. nov., isolated from sludge of a manganese mine.</title>
        <authorList>
            <person name="Li J."/>
            <person name="Huang J."/>
            <person name="Liao S."/>
            <person name="Wang G."/>
        </authorList>
    </citation>
    <scope>NUCLEOTIDE SEQUENCE [LARGE SCALE GENOMIC DNA]</scope>
    <source>
        <strain evidence="3">JH-7</strain>
    </source>
</reference>
<feature type="domain" description="FAD-binding FR-type" evidence="2">
    <location>
        <begin position="108"/>
        <end position="233"/>
    </location>
</feature>
<accession>A0A1V8RMB9</accession>
<sequence>MADMPRVFTASAEVRLASPERLMLRLCAHFREFGEVMVNGPCSRVETGFGTAGMEACKGCLKISAQGKDETALAYVKLALAEHLLTFAIDEQPEIVWHGDGAAGSPLPYFREMRVVRTSDVTPRMRRITLSGSDLQRFTSDGLHVRLLFPKRRDVLPSWPTTGPDGRPCWPNFEDRPEVRIYTIRAINVARGEVDIDFVMHAGENMPGARFAAEALPGDLVGITGPGGGGISTADWYLLAGDETALPAIARILEELPGGTKAVVRIEVANAQERQVLRSVADVDLQWLCRDSLSAGTEQPLVDAVRAVDMPRDGKSIFAWVGCERAAFRQIRKYLREECGLSRAEHLVVAYWRRGFSGDAARKDESRP</sequence>
<dbReference type="AlphaFoldDB" id="A0A1V8RMB9"/>
<dbReference type="InterPro" id="IPR014543">
    <property type="entry name" value="UCP028291"/>
</dbReference>
<dbReference type="PANTHER" id="PTHR30157:SF0">
    <property type="entry name" value="NADPH-DEPENDENT FERRIC-CHELATE REDUCTASE"/>
    <property type="match status" value="1"/>
</dbReference>
<proteinExistence type="inferred from homology"/>
<dbReference type="InterPro" id="IPR039374">
    <property type="entry name" value="SIP_fam"/>
</dbReference>
<dbReference type="Pfam" id="PF09981">
    <property type="entry name" value="DUF2218"/>
    <property type="match status" value="1"/>
</dbReference>
<dbReference type="Pfam" id="PF08021">
    <property type="entry name" value="FAD_binding_9"/>
    <property type="match status" value="1"/>
</dbReference>
<dbReference type="InterPro" id="IPR017938">
    <property type="entry name" value="Riboflavin_synthase-like_b-brl"/>
</dbReference>
<evidence type="ECO:0000313" key="4">
    <source>
        <dbReference type="Proteomes" id="UP000191905"/>
    </source>
</evidence>
<dbReference type="InterPro" id="IPR007037">
    <property type="entry name" value="SIP_rossman_dom"/>
</dbReference>
<dbReference type="Gene3D" id="2.40.30.10">
    <property type="entry name" value="Translation factors"/>
    <property type="match status" value="1"/>
</dbReference>
<dbReference type="CDD" id="cd06193">
    <property type="entry name" value="siderophore_interacting"/>
    <property type="match status" value="1"/>
</dbReference>
<dbReference type="Gene3D" id="3.30.310.50">
    <property type="entry name" value="Alpha-D-phosphohexomutase, C-terminal domain"/>
    <property type="match status" value="1"/>
</dbReference>
<organism evidence="3 4">
    <name type="scientific">Manganibacter manganicus</name>
    <dbReference type="NCBI Taxonomy" id="1873176"/>
    <lineage>
        <taxon>Bacteria</taxon>
        <taxon>Pseudomonadati</taxon>
        <taxon>Pseudomonadota</taxon>
        <taxon>Alphaproteobacteria</taxon>
        <taxon>Hyphomicrobiales</taxon>
        <taxon>Phyllobacteriaceae</taxon>
        <taxon>Manganibacter</taxon>
    </lineage>
</organism>